<dbReference type="PROSITE" id="PS50056">
    <property type="entry name" value="TYR_PHOSPHATASE_2"/>
    <property type="match status" value="1"/>
</dbReference>
<name>A0A835ZE77_9STRA</name>
<feature type="non-terminal residue" evidence="7">
    <location>
        <position position="143"/>
    </location>
</feature>
<evidence type="ECO:0000256" key="4">
    <source>
        <dbReference type="ARBA" id="ARBA00022912"/>
    </source>
</evidence>
<dbReference type="SUPFAM" id="SSF52799">
    <property type="entry name" value="(Phosphotyrosine protein) phosphatases II"/>
    <property type="match status" value="1"/>
</dbReference>
<sequence length="143" mass="15443">LFLGGADCSLDYSELRSRGITHIINCTRGVCADARLADFTFLRVAVEDCPTVNISEAFEPACALIGTARDAGGATLVHCRKGISRSATIVLAWLVKHEGMTALDALRYLQSCRPLISPNAGFMAQLLELEQALRGQTTIDMDK</sequence>
<dbReference type="GO" id="GO:0043409">
    <property type="term" value="P:negative regulation of MAPK cascade"/>
    <property type="evidence" value="ECO:0007669"/>
    <property type="project" value="TreeGrafter"/>
</dbReference>
<accession>A0A835ZE77</accession>
<dbReference type="EC" id="3.1.3.48" evidence="2"/>
<dbReference type="CDD" id="cd14498">
    <property type="entry name" value="DSP"/>
    <property type="match status" value="1"/>
</dbReference>
<evidence type="ECO:0000256" key="3">
    <source>
        <dbReference type="ARBA" id="ARBA00022801"/>
    </source>
</evidence>
<dbReference type="InterPro" id="IPR020422">
    <property type="entry name" value="TYR_PHOSPHATASE_DUAL_dom"/>
</dbReference>
<evidence type="ECO:0000259" key="5">
    <source>
        <dbReference type="PROSITE" id="PS50054"/>
    </source>
</evidence>
<reference evidence="7" key="1">
    <citation type="submission" date="2021-02" db="EMBL/GenBank/DDBJ databases">
        <title>First Annotated Genome of the Yellow-green Alga Tribonema minus.</title>
        <authorList>
            <person name="Mahan K.M."/>
        </authorList>
    </citation>
    <scope>NUCLEOTIDE SEQUENCE</scope>
    <source>
        <strain evidence="7">UTEX B ZZ1240</strain>
    </source>
</reference>
<dbReference type="PANTHER" id="PTHR10159">
    <property type="entry name" value="DUAL SPECIFICITY PROTEIN PHOSPHATASE"/>
    <property type="match status" value="1"/>
</dbReference>
<dbReference type="OrthoDB" id="10252009at2759"/>
<dbReference type="PROSITE" id="PS50054">
    <property type="entry name" value="TYR_PHOSPHATASE_DUAL"/>
    <property type="match status" value="1"/>
</dbReference>
<proteinExistence type="inferred from homology"/>
<evidence type="ECO:0000313" key="7">
    <source>
        <dbReference type="EMBL" id="KAG5189725.1"/>
    </source>
</evidence>
<dbReference type="EMBL" id="JAFCMP010000046">
    <property type="protein sequence ID" value="KAG5189725.1"/>
    <property type="molecule type" value="Genomic_DNA"/>
</dbReference>
<feature type="domain" description="Tyrosine-protein phosphatase" evidence="5">
    <location>
        <begin position="1"/>
        <end position="135"/>
    </location>
</feature>
<feature type="non-terminal residue" evidence="7">
    <location>
        <position position="1"/>
    </location>
</feature>
<dbReference type="InterPro" id="IPR000340">
    <property type="entry name" value="Dual-sp_phosphatase_cat-dom"/>
</dbReference>
<evidence type="ECO:0000256" key="2">
    <source>
        <dbReference type="ARBA" id="ARBA00013064"/>
    </source>
</evidence>
<keyword evidence="4" id="KW-0904">Protein phosphatase</keyword>
<evidence type="ECO:0000259" key="6">
    <source>
        <dbReference type="PROSITE" id="PS50056"/>
    </source>
</evidence>
<comment type="similarity">
    <text evidence="1">Belongs to the protein-tyrosine phosphatase family. Non-receptor class dual specificity subfamily.</text>
</comment>
<dbReference type="GO" id="GO:0005737">
    <property type="term" value="C:cytoplasm"/>
    <property type="evidence" value="ECO:0007669"/>
    <property type="project" value="TreeGrafter"/>
</dbReference>
<dbReference type="Proteomes" id="UP000664859">
    <property type="component" value="Unassembled WGS sequence"/>
</dbReference>
<gene>
    <name evidence="7" type="ORF">JKP88DRAFT_131542</name>
</gene>
<dbReference type="InterPro" id="IPR000387">
    <property type="entry name" value="Tyr_Pase_dom"/>
</dbReference>
<dbReference type="PROSITE" id="PS00383">
    <property type="entry name" value="TYR_PHOSPHATASE_1"/>
    <property type="match status" value="1"/>
</dbReference>
<protein>
    <recommendedName>
        <fullName evidence="2">protein-tyrosine-phosphatase</fullName>
        <ecNumber evidence="2">3.1.3.48</ecNumber>
    </recommendedName>
</protein>
<evidence type="ECO:0000256" key="1">
    <source>
        <dbReference type="ARBA" id="ARBA00008601"/>
    </source>
</evidence>
<dbReference type="SMART" id="SM00195">
    <property type="entry name" value="DSPc"/>
    <property type="match status" value="1"/>
</dbReference>
<dbReference type="AlphaFoldDB" id="A0A835ZE77"/>
<keyword evidence="3" id="KW-0378">Hydrolase</keyword>
<keyword evidence="8" id="KW-1185">Reference proteome</keyword>
<dbReference type="InterPro" id="IPR016130">
    <property type="entry name" value="Tyr_Pase_AS"/>
</dbReference>
<dbReference type="PANTHER" id="PTHR10159:SF530">
    <property type="entry name" value="DUAL SPECIFICITY PROTEIN PHOSPHATASE DDB_G0271350-RELATED"/>
    <property type="match status" value="1"/>
</dbReference>
<evidence type="ECO:0000313" key="8">
    <source>
        <dbReference type="Proteomes" id="UP000664859"/>
    </source>
</evidence>
<dbReference type="GO" id="GO:0004725">
    <property type="term" value="F:protein tyrosine phosphatase activity"/>
    <property type="evidence" value="ECO:0007669"/>
    <property type="project" value="UniProtKB-EC"/>
</dbReference>
<comment type="caution">
    <text evidence="7">The sequence shown here is derived from an EMBL/GenBank/DDBJ whole genome shotgun (WGS) entry which is preliminary data.</text>
</comment>
<organism evidence="7 8">
    <name type="scientific">Tribonema minus</name>
    <dbReference type="NCBI Taxonomy" id="303371"/>
    <lineage>
        <taxon>Eukaryota</taxon>
        <taxon>Sar</taxon>
        <taxon>Stramenopiles</taxon>
        <taxon>Ochrophyta</taxon>
        <taxon>PX clade</taxon>
        <taxon>Xanthophyceae</taxon>
        <taxon>Tribonematales</taxon>
        <taxon>Tribonemataceae</taxon>
        <taxon>Tribonema</taxon>
    </lineage>
</organism>
<dbReference type="InterPro" id="IPR029021">
    <property type="entry name" value="Prot-tyrosine_phosphatase-like"/>
</dbReference>
<dbReference type="Gene3D" id="3.90.190.10">
    <property type="entry name" value="Protein tyrosine phosphatase superfamily"/>
    <property type="match status" value="1"/>
</dbReference>
<feature type="domain" description="Tyrosine specific protein phosphatases" evidence="6">
    <location>
        <begin position="56"/>
        <end position="114"/>
    </location>
</feature>
<dbReference type="Pfam" id="PF00782">
    <property type="entry name" value="DSPc"/>
    <property type="match status" value="1"/>
</dbReference>